<sequence>MGGVSVSRSAAAASSSLSPSSCAASSSDEAPTRSSCCCLTKLAVKLKKWNKMLLRHNNKNRQSSFQCLYDPLSYSLNFDGSGKGSVLNQEDEDYYRFYAFSSRFVLANSRSIAANPRQIAISH</sequence>
<evidence type="ECO:0000313" key="2">
    <source>
        <dbReference type="EMBL" id="KAK2632369.1"/>
    </source>
</evidence>
<dbReference type="eggNOG" id="ENOG502S7A2">
    <property type="taxonomic scope" value="Eukaryota"/>
</dbReference>
<evidence type="ECO:0000313" key="4">
    <source>
        <dbReference type="Proteomes" id="UP000030711"/>
    </source>
</evidence>
<reference evidence="2" key="4">
    <citation type="submission" date="2023-07" db="EMBL/GenBank/DDBJ databases">
        <authorList>
            <person name="Myburg A.A."/>
            <person name="Grattapaglia D."/>
            <person name="Tuskan G.A."/>
            <person name="Hellsten U."/>
            <person name="Hayes R.D."/>
            <person name="Grimwood J."/>
            <person name="Jenkins J."/>
            <person name="Lindquist E."/>
            <person name="Tice H."/>
            <person name="Bauer D."/>
            <person name="Goodstein D.M."/>
            <person name="Dubchak I."/>
            <person name="Poliakov A."/>
            <person name="Mizrachi E."/>
            <person name="Kullan A.R."/>
            <person name="Hussey S.G."/>
            <person name="Pinard D."/>
            <person name="Van D.M."/>
            <person name="Singh P."/>
            <person name="Van J.I."/>
            <person name="Silva-Junior O.B."/>
            <person name="Togawa R.C."/>
            <person name="Pappas M.R."/>
            <person name="Faria D.A."/>
            <person name="Sansaloni C.P."/>
            <person name="Petroli C.D."/>
            <person name="Yang X."/>
            <person name="Ranjan P."/>
            <person name="Tschaplinski T.J."/>
            <person name="Ye C.Y."/>
            <person name="Li T."/>
            <person name="Sterck L."/>
            <person name="Vanneste K."/>
            <person name="Murat F."/>
            <person name="Soler M."/>
            <person name="Clemente H.S."/>
            <person name="Saidi N."/>
            <person name="Cassan-Wang H."/>
            <person name="Dunand C."/>
            <person name="Hefer C.A."/>
            <person name="Bornberg-Bauer E."/>
            <person name="Kersting A.R."/>
            <person name="Vining K."/>
            <person name="Amarasinghe V."/>
            <person name="Ranik M."/>
            <person name="Naithani S."/>
            <person name="Elser J."/>
            <person name="Boyd A.E."/>
            <person name="Liston A."/>
            <person name="Spatafora J.W."/>
            <person name="Dharmwardhana P."/>
            <person name="Raja R."/>
            <person name="Sullivan C."/>
            <person name="Romanel E."/>
            <person name="Alves-Ferreira M."/>
            <person name="Kulheim C."/>
            <person name="Foley W."/>
            <person name="Carocha V."/>
            <person name="Paiva J."/>
            <person name="Kudrna D."/>
            <person name="Brommonschenkel S.H."/>
            <person name="Pasquali G."/>
            <person name="Byrne M."/>
            <person name="Rigault P."/>
            <person name="Tibbits J."/>
            <person name="Spokevicius A."/>
            <person name="Jones R.C."/>
            <person name="Steane D.A."/>
            <person name="Vaillancourt R.E."/>
            <person name="Potts B.M."/>
            <person name="Joubert F."/>
            <person name="Barry K."/>
            <person name="Pappas G.J."/>
            <person name="Strauss S.H."/>
            <person name="Jaiswal P."/>
            <person name="Grima-Pettenati J."/>
            <person name="Salse J."/>
            <person name="Van D.P."/>
            <person name="Rokhsar D.S."/>
            <person name="Schmutz J."/>
        </authorList>
    </citation>
    <scope>NUCLEOTIDE SEQUENCE</scope>
    <source>
        <tissue evidence="2">Leaf extractions</tissue>
    </source>
</reference>
<reference evidence="2" key="3">
    <citation type="submission" date="2023-04" db="EMBL/GenBank/DDBJ databases">
        <title>WGS assembly of Eucalyptus grandis.</title>
        <authorList>
            <person name="Myburg A."/>
            <person name="Grattapaglia D."/>
            <person name="Tuskan G."/>
            <person name="Hellsten U."/>
            <person name="Hayes R."/>
            <person name="Grimwood J."/>
            <person name="Jenkins J."/>
            <person name="Lindquist E."/>
            <person name="Tice H."/>
            <person name="Bauer D."/>
            <person name="Goodstein D."/>
            <person name="Dubchak I."/>
            <person name="Poliakov A."/>
            <person name="Mizrachi E."/>
            <person name="Kullan A."/>
            <person name="Hussey S."/>
            <person name="Pinard D."/>
            <person name="Van D."/>
            <person name="Singh P."/>
            <person name="Van J."/>
            <person name="Silva-Junior O."/>
            <person name="Togawa R."/>
            <person name="Pappas M."/>
            <person name="Faria D."/>
            <person name="Sansaloni C."/>
            <person name="Petroli C."/>
            <person name="Yang X."/>
            <person name="Ranjan P."/>
            <person name="Tschaplinski T."/>
            <person name="Ye C."/>
            <person name="Li T."/>
            <person name="Sterck L."/>
            <person name="Vanneste K."/>
            <person name="Murat F."/>
            <person name="Soler M."/>
            <person name="Clemente H."/>
            <person name="Saidi N."/>
            <person name="Cassan-Wang H."/>
            <person name="Dunand C."/>
            <person name="Hefer C."/>
            <person name="Bornberg-Bauer E."/>
            <person name="Kersting A."/>
            <person name="Vining K."/>
            <person name="Amarasinghe V."/>
            <person name="Ranik M."/>
            <person name="Naithani S."/>
            <person name="Elser J."/>
            <person name="Boyd A."/>
            <person name="Liston A."/>
            <person name="Spatafora J."/>
            <person name="Dharmwardhana P."/>
            <person name="Raja R."/>
            <person name="Sullivan C."/>
            <person name="Romanel E."/>
            <person name="Alves-Ferreira M."/>
            <person name="Kulheim C."/>
            <person name="Foley W."/>
            <person name="Carocha V."/>
            <person name="Paiva J."/>
            <person name="Kudrna D."/>
            <person name="Brommonschenkel S."/>
            <person name="Pasquali G."/>
            <person name="Byrne M."/>
            <person name="Rigault P."/>
            <person name="Tibbits J."/>
            <person name="Spokevicius A."/>
            <person name="Jones R."/>
            <person name="Steane D."/>
            <person name="Vaillancourt R."/>
            <person name="Potts B."/>
            <person name="Joubert F."/>
            <person name="Barry K."/>
            <person name="Pappas G."/>
            <person name="Strauss S."/>
            <person name="Jaiswal P."/>
            <person name="Grima-Pettenati J."/>
            <person name="Salse J."/>
            <person name="Van D."/>
            <person name="Rokhsar D."/>
            <person name="Schmutz J."/>
        </authorList>
    </citation>
    <scope>NUCLEOTIDE SEQUENCE</scope>
    <source>
        <tissue evidence="2">Leaf extractions</tissue>
    </source>
</reference>
<protein>
    <submittedName>
        <fullName evidence="3">Uncharacterized protein</fullName>
    </submittedName>
</protein>
<dbReference type="AlphaFoldDB" id="A0A058ZTU8"/>
<dbReference type="Proteomes" id="UP000030711">
    <property type="component" value="Unassembled WGS sequence"/>
</dbReference>
<reference evidence="3" key="1">
    <citation type="submission" date="2013-07" db="EMBL/GenBank/DDBJ databases">
        <title>The genome of Eucalyptus grandis.</title>
        <authorList>
            <person name="Schmutz J."/>
            <person name="Hayes R."/>
            <person name="Myburg A."/>
            <person name="Tuskan G."/>
            <person name="Grattapaglia D."/>
            <person name="Rokhsar D.S."/>
        </authorList>
    </citation>
    <scope>NUCLEOTIDE SEQUENCE</scope>
    <source>
        <tissue evidence="3">Leaf extractions</tissue>
    </source>
</reference>
<keyword evidence="4" id="KW-1185">Reference proteome</keyword>
<organism evidence="3">
    <name type="scientific">Eucalyptus grandis</name>
    <name type="common">Flooded gum</name>
    <dbReference type="NCBI Taxonomy" id="71139"/>
    <lineage>
        <taxon>Eukaryota</taxon>
        <taxon>Viridiplantae</taxon>
        <taxon>Streptophyta</taxon>
        <taxon>Embryophyta</taxon>
        <taxon>Tracheophyta</taxon>
        <taxon>Spermatophyta</taxon>
        <taxon>Magnoliopsida</taxon>
        <taxon>eudicotyledons</taxon>
        <taxon>Gunneridae</taxon>
        <taxon>Pentapetalae</taxon>
        <taxon>rosids</taxon>
        <taxon>malvids</taxon>
        <taxon>Myrtales</taxon>
        <taxon>Myrtaceae</taxon>
        <taxon>Myrtoideae</taxon>
        <taxon>Eucalypteae</taxon>
        <taxon>Eucalyptus</taxon>
    </lineage>
</organism>
<dbReference type="InParanoid" id="A0A058ZTU8"/>
<accession>A0A058ZTU8</accession>
<dbReference type="Gramene" id="KCW44791">
    <property type="protein sequence ID" value="KCW44791"/>
    <property type="gene ID" value="EUGRSUZ_L01648"/>
</dbReference>
<reference evidence="2" key="2">
    <citation type="journal article" date="2014" name="Nature">
        <title>The genome of Eucalyptus grandis.</title>
        <authorList>
            <person name="Myburg A.A."/>
            <person name="Grattapaglia D."/>
            <person name="Tuskan G.A."/>
            <person name="Hellsten U."/>
            <person name="Hayes R.D."/>
            <person name="Grimwood J."/>
            <person name="Jenkins J."/>
            <person name="Lindquist E."/>
            <person name="Tice H."/>
            <person name="Bauer D."/>
            <person name="Goodstein D.M."/>
            <person name="Dubchak I."/>
            <person name="Poliakov A."/>
            <person name="Mizrachi E."/>
            <person name="Kullan A.R."/>
            <person name="Hussey S.G."/>
            <person name="Pinard D."/>
            <person name="van der Merwe K."/>
            <person name="Singh P."/>
            <person name="van Jaarsveld I."/>
            <person name="Silva-Junior O.B."/>
            <person name="Togawa R.C."/>
            <person name="Pappas M.R."/>
            <person name="Faria D.A."/>
            <person name="Sansaloni C.P."/>
            <person name="Petroli C.D."/>
            <person name="Yang X."/>
            <person name="Ranjan P."/>
            <person name="Tschaplinski T.J."/>
            <person name="Ye C.Y."/>
            <person name="Li T."/>
            <person name="Sterck L."/>
            <person name="Vanneste K."/>
            <person name="Murat F."/>
            <person name="Soler M."/>
            <person name="Clemente H.S."/>
            <person name="Saidi N."/>
            <person name="Cassan-Wang H."/>
            <person name="Dunand C."/>
            <person name="Hefer C.A."/>
            <person name="Bornberg-Bauer E."/>
            <person name="Kersting A.R."/>
            <person name="Vining K."/>
            <person name="Amarasinghe V."/>
            <person name="Ranik M."/>
            <person name="Naithani S."/>
            <person name="Elser J."/>
            <person name="Boyd A.E."/>
            <person name="Liston A."/>
            <person name="Spatafora J.W."/>
            <person name="Dharmwardhana P."/>
            <person name="Raja R."/>
            <person name="Sullivan C."/>
            <person name="Romanel E."/>
            <person name="Alves-Ferreira M."/>
            <person name="Kulheim C."/>
            <person name="Foley W."/>
            <person name="Carocha V."/>
            <person name="Paiva J."/>
            <person name="Kudrna D."/>
            <person name="Brommonschenkel S.H."/>
            <person name="Pasquali G."/>
            <person name="Byrne M."/>
            <person name="Rigault P."/>
            <person name="Tibbits J."/>
            <person name="Spokevicius A."/>
            <person name="Jones R.C."/>
            <person name="Steane D.A."/>
            <person name="Vaillancourt R.E."/>
            <person name="Potts B.M."/>
            <person name="Joubert F."/>
            <person name="Barry K."/>
            <person name="Pappas G.J."/>
            <person name="Strauss S.H."/>
            <person name="Jaiswal P."/>
            <person name="Grima-Pettenati J."/>
            <person name="Salse J."/>
            <person name="Van de Peer Y."/>
            <person name="Rokhsar D.S."/>
            <person name="Schmutz J."/>
        </authorList>
    </citation>
    <scope>NUCLEOTIDE SEQUENCE</scope>
    <source>
        <tissue evidence="2">Leaf extractions</tissue>
    </source>
</reference>
<feature type="compositionally biased region" description="Low complexity" evidence="1">
    <location>
        <begin position="1"/>
        <end position="27"/>
    </location>
</feature>
<dbReference type="OMA" id="NDSDNCH"/>
<name>A0A058ZTU8_EUCGR</name>
<dbReference type="PANTHER" id="PTHR33168">
    <property type="entry name" value="STRESS INDUCED PROTEIN-RELATED"/>
    <property type="match status" value="1"/>
</dbReference>
<evidence type="ECO:0000256" key="1">
    <source>
        <dbReference type="SAM" id="MobiDB-lite"/>
    </source>
</evidence>
<evidence type="ECO:0000313" key="3">
    <source>
        <dbReference type="EMBL" id="KCW44791.1"/>
    </source>
</evidence>
<feature type="region of interest" description="Disordered" evidence="1">
    <location>
        <begin position="1"/>
        <end position="34"/>
    </location>
</feature>
<gene>
    <name evidence="3" type="ORF">EUGRSUZ_L01648</name>
</gene>
<dbReference type="EMBL" id="MU848532">
    <property type="protein sequence ID" value="KAK2632369.1"/>
    <property type="molecule type" value="Genomic_DNA"/>
</dbReference>
<proteinExistence type="predicted"/>
<dbReference type="EMBL" id="KK199048">
    <property type="protein sequence ID" value="KCW44791.1"/>
    <property type="molecule type" value="Genomic_DNA"/>
</dbReference>